<dbReference type="AlphaFoldDB" id="A0A6J8AD43"/>
<keyword evidence="5" id="KW-0472">Membrane</keyword>
<accession>A0A6J8AD43</accession>
<dbReference type="GO" id="GO:0038023">
    <property type="term" value="F:signaling receptor activity"/>
    <property type="evidence" value="ECO:0007669"/>
    <property type="project" value="TreeGrafter"/>
</dbReference>
<keyword evidence="7" id="KW-1185">Reference proteome</keyword>
<protein>
    <submittedName>
        <fullName evidence="6">Uncharacterized protein</fullName>
    </submittedName>
</protein>
<evidence type="ECO:0000313" key="7">
    <source>
        <dbReference type="Proteomes" id="UP000507470"/>
    </source>
</evidence>
<keyword evidence="2" id="KW-0812">Transmembrane</keyword>
<dbReference type="SUPFAM" id="SSF52200">
    <property type="entry name" value="Toll/Interleukin receptor TIR domain"/>
    <property type="match status" value="1"/>
</dbReference>
<dbReference type="Proteomes" id="UP000507470">
    <property type="component" value="Unassembled WGS sequence"/>
</dbReference>
<proteinExistence type="predicted"/>
<name>A0A6J8AD43_MYTCO</name>
<comment type="subcellular location">
    <subcellularLocation>
        <location evidence="1">Membrane</location>
    </subcellularLocation>
</comment>
<gene>
    <name evidence="6" type="ORF">MCOR_6356</name>
</gene>
<evidence type="ECO:0000313" key="6">
    <source>
        <dbReference type="EMBL" id="CAC5365832.1"/>
    </source>
</evidence>
<dbReference type="GO" id="GO:0007165">
    <property type="term" value="P:signal transduction"/>
    <property type="evidence" value="ECO:0007669"/>
    <property type="project" value="TreeGrafter"/>
</dbReference>
<dbReference type="InterPro" id="IPR012985">
    <property type="entry name" value="Peptidase_S64_Ssy5"/>
</dbReference>
<dbReference type="Pfam" id="PF08192">
    <property type="entry name" value="Peptidase_S64"/>
    <property type="match status" value="1"/>
</dbReference>
<dbReference type="PANTHER" id="PTHR24365">
    <property type="entry name" value="TOLL-LIKE RECEPTOR"/>
    <property type="match status" value="1"/>
</dbReference>
<evidence type="ECO:0000256" key="3">
    <source>
        <dbReference type="ARBA" id="ARBA00022729"/>
    </source>
</evidence>
<dbReference type="EMBL" id="CACVKT020001190">
    <property type="protein sequence ID" value="CAC5365832.1"/>
    <property type="molecule type" value="Genomic_DNA"/>
</dbReference>
<dbReference type="PANTHER" id="PTHR24365:SF541">
    <property type="entry name" value="PROTEIN TOLL-RELATED"/>
    <property type="match status" value="1"/>
</dbReference>
<keyword evidence="3" id="KW-0732">Signal</keyword>
<reference evidence="6 7" key="1">
    <citation type="submission" date="2020-06" db="EMBL/GenBank/DDBJ databases">
        <authorList>
            <person name="Li R."/>
            <person name="Bekaert M."/>
        </authorList>
    </citation>
    <scope>NUCLEOTIDE SEQUENCE [LARGE SCALE GENOMIC DNA]</scope>
    <source>
        <strain evidence="7">wild</strain>
    </source>
</reference>
<evidence type="ECO:0000256" key="2">
    <source>
        <dbReference type="ARBA" id="ARBA00022692"/>
    </source>
</evidence>
<dbReference type="InterPro" id="IPR035897">
    <property type="entry name" value="Toll_tir_struct_dom_sf"/>
</dbReference>
<evidence type="ECO:0000256" key="5">
    <source>
        <dbReference type="ARBA" id="ARBA00023136"/>
    </source>
</evidence>
<dbReference type="OrthoDB" id="6159959at2759"/>
<dbReference type="Gene3D" id="3.40.50.10140">
    <property type="entry name" value="Toll/interleukin-1 receptor homology (TIR) domain"/>
    <property type="match status" value="1"/>
</dbReference>
<dbReference type="GO" id="GO:0005886">
    <property type="term" value="C:plasma membrane"/>
    <property type="evidence" value="ECO:0007669"/>
    <property type="project" value="TreeGrafter"/>
</dbReference>
<evidence type="ECO:0000256" key="4">
    <source>
        <dbReference type="ARBA" id="ARBA00022989"/>
    </source>
</evidence>
<organism evidence="6 7">
    <name type="scientific">Mytilus coruscus</name>
    <name type="common">Sea mussel</name>
    <dbReference type="NCBI Taxonomy" id="42192"/>
    <lineage>
        <taxon>Eukaryota</taxon>
        <taxon>Metazoa</taxon>
        <taxon>Spiralia</taxon>
        <taxon>Lophotrochozoa</taxon>
        <taxon>Mollusca</taxon>
        <taxon>Bivalvia</taxon>
        <taxon>Autobranchia</taxon>
        <taxon>Pteriomorphia</taxon>
        <taxon>Mytilida</taxon>
        <taxon>Mytiloidea</taxon>
        <taxon>Mytilidae</taxon>
        <taxon>Mytilinae</taxon>
        <taxon>Mytilus</taxon>
    </lineage>
</organism>
<evidence type="ECO:0000256" key="1">
    <source>
        <dbReference type="ARBA" id="ARBA00004370"/>
    </source>
</evidence>
<keyword evidence="4" id="KW-1133">Transmembrane helix</keyword>
<sequence>MWMIIKVFKEEIEHCRYGLRDSTDRFVTGIVVLANDSEMKNMKVYKWGAKTELTKGTYKGSIFVREGEEFKNRIHFIQNNPTNPEFAEEGDSGSLICFEATDSPQLSSESAAFIFVGKLLYRYRRRLRYLYYMTRHKYNVLKGIKPSSTYKCYAFISYANDEKDFIVNEVIPNIERDDNMTLCVHQRDFIAGEEITQNLPTEFIKVREQYAY</sequence>